<sequence>MIEFIDMMLLLLYTVTLSSSIYIISAHRKYFLERFKKGVVSAFLLAMLFFLSAYTVKMLVAVWIRASEVFGFWNPDIEAWQLLAWLLAQVGTTAGLVILAVMTYKNKFDLFICLRKIDKKGEQP</sequence>
<gene>
    <name evidence="2" type="ORF">PM3016_5420</name>
</gene>
<dbReference type="RefSeq" id="WP_014371556.1">
    <property type="nucleotide sequence ID" value="NC_016935.1"/>
</dbReference>
<name>H6NDS1_9BACL</name>
<feature type="transmembrane region" description="Helical" evidence="1">
    <location>
        <begin position="38"/>
        <end position="64"/>
    </location>
</feature>
<evidence type="ECO:0000256" key="1">
    <source>
        <dbReference type="SAM" id="Phobius"/>
    </source>
</evidence>
<organism evidence="2 3">
    <name type="scientific">Paenibacillus mucilaginosus 3016</name>
    <dbReference type="NCBI Taxonomy" id="1116391"/>
    <lineage>
        <taxon>Bacteria</taxon>
        <taxon>Bacillati</taxon>
        <taxon>Bacillota</taxon>
        <taxon>Bacilli</taxon>
        <taxon>Bacillales</taxon>
        <taxon>Paenibacillaceae</taxon>
        <taxon>Paenibacillus</taxon>
    </lineage>
</organism>
<dbReference type="HOGENOM" id="CLU_159969_0_0_9"/>
<dbReference type="Proteomes" id="UP000007523">
    <property type="component" value="Chromosome"/>
</dbReference>
<reference evidence="2 3" key="1">
    <citation type="journal article" date="2012" name="J. Bacteriol.">
        <title>Complete Genome Sequence of Paenibacillus mucilaginosus 3016, a Bacterium Functional as Microbial Fertilizer.</title>
        <authorList>
            <person name="Ma M."/>
            <person name="Wang Z."/>
            <person name="Li L."/>
            <person name="Jiang X."/>
            <person name="Guan D."/>
            <person name="Cao F."/>
            <person name="Chen H."/>
            <person name="Wang X."/>
            <person name="Shen D."/>
            <person name="Du B."/>
            <person name="Li J."/>
        </authorList>
    </citation>
    <scope>NUCLEOTIDE SEQUENCE [LARGE SCALE GENOMIC DNA]</scope>
    <source>
        <strain evidence="2 3">3016</strain>
    </source>
</reference>
<dbReference type="KEGG" id="pmq:PM3016_5420"/>
<keyword evidence="1" id="KW-0472">Membrane</keyword>
<dbReference type="STRING" id="1116391.PM3016_5420"/>
<feature type="transmembrane region" description="Helical" evidence="1">
    <location>
        <begin position="6"/>
        <end position="26"/>
    </location>
</feature>
<evidence type="ECO:0000313" key="3">
    <source>
        <dbReference type="Proteomes" id="UP000007523"/>
    </source>
</evidence>
<keyword evidence="3" id="KW-1185">Reference proteome</keyword>
<dbReference type="EMBL" id="CP003235">
    <property type="protein sequence ID" value="AFC32120.1"/>
    <property type="molecule type" value="Genomic_DNA"/>
</dbReference>
<evidence type="ECO:0000313" key="2">
    <source>
        <dbReference type="EMBL" id="AFC32120.1"/>
    </source>
</evidence>
<dbReference type="AlphaFoldDB" id="H6NDS1"/>
<keyword evidence="1" id="KW-0812">Transmembrane</keyword>
<proteinExistence type="predicted"/>
<protein>
    <submittedName>
        <fullName evidence="2">Uncharacterized protein</fullName>
    </submittedName>
</protein>
<feature type="transmembrane region" description="Helical" evidence="1">
    <location>
        <begin position="84"/>
        <end position="104"/>
    </location>
</feature>
<keyword evidence="1" id="KW-1133">Transmembrane helix</keyword>
<accession>H6NDS1</accession>